<evidence type="ECO:0000313" key="4">
    <source>
        <dbReference type="Proteomes" id="UP001224775"/>
    </source>
</evidence>
<protein>
    <submittedName>
        <fullName evidence="3">Uncharacterized protein</fullName>
    </submittedName>
</protein>
<dbReference type="AlphaFoldDB" id="A0AAD9DF73"/>
<organism evidence="3 4">
    <name type="scientific">Skeletonema marinoi</name>
    <dbReference type="NCBI Taxonomy" id="267567"/>
    <lineage>
        <taxon>Eukaryota</taxon>
        <taxon>Sar</taxon>
        <taxon>Stramenopiles</taxon>
        <taxon>Ochrophyta</taxon>
        <taxon>Bacillariophyta</taxon>
        <taxon>Coscinodiscophyceae</taxon>
        <taxon>Thalassiosirophycidae</taxon>
        <taxon>Thalassiosirales</taxon>
        <taxon>Skeletonemataceae</taxon>
        <taxon>Skeletonema</taxon>
        <taxon>Skeletonema marinoi-dohrnii complex</taxon>
    </lineage>
</organism>
<evidence type="ECO:0000256" key="2">
    <source>
        <dbReference type="SAM" id="MobiDB-lite"/>
    </source>
</evidence>
<proteinExistence type="predicted"/>
<reference evidence="3" key="1">
    <citation type="submission" date="2023-06" db="EMBL/GenBank/DDBJ databases">
        <title>Survivors Of The Sea: Transcriptome response of Skeletonema marinoi to long-term dormancy.</title>
        <authorList>
            <person name="Pinder M.I.M."/>
            <person name="Kourtchenko O."/>
            <person name="Robertson E.K."/>
            <person name="Larsson T."/>
            <person name="Maumus F."/>
            <person name="Osuna-Cruz C.M."/>
            <person name="Vancaester E."/>
            <person name="Stenow R."/>
            <person name="Vandepoele K."/>
            <person name="Ploug H."/>
            <person name="Bruchert V."/>
            <person name="Godhe A."/>
            <person name="Topel M."/>
        </authorList>
    </citation>
    <scope>NUCLEOTIDE SEQUENCE</scope>
    <source>
        <strain evidence="3">R05AC</strain>
    </source>
</reference>
<keyword evidence="1" id="KW-0175">Coiled coil</keyword>
<keyword evidence="4" id="KW-1185">Reference proteome</keyword>
<dbReference type="EMBL" id="JATAAI010000009">
    <property type="protein sequence ID" value="KAK1743580.1"/>
    <property type="molecule type" value="Genomic_DNA"/>
</dbReference>
<accession>A0AAD9DF73</accession>
<comment type="caution">
    <text evidence="3">The sequence shown here is derived from an EMBL/GenBank/DDBJ whole genome shotgun (WGS) entry which is preliminary data.</text>
</comment>
<sequence>MSTKRKHDQSSQWHGDQSTTIAPPPPLPSKRPATSRQLPPPTLCTPLSLASNNEDEGRSSSHHRSTSASNFLPQQTISSTTNALRAVNTKSTNNVNIYLPAHLVAAERGKLSPSSSTAQSSGILINPECPPNQTCQILIQRNGKKVPCGYEVVCHKTHEVQRGREHQCHGCTRTFMAKKVKEGDQQLLDMIKSVAESWNMDIVLTQPFDSQSDTCKMAVYACAYCGFSSTLLSDQITGFFASSPDYDESKRKNLRKRIERVLKPIMKYQAEERLLSFEQYIMNKNRLAAERAAEKNRPAAERAAEKNRLAAERAAAEKNRPAVERAENNRIAAERAEKIRLAAERAEKNRLAAERAAAEKIRLAAERAAAEKNRLAAERAEKNRLAEERAAEKKAELLEHQQKLLQVFNDEEDDQKKCNLKVGLDYFDSLLTMRNEETGDEETNQLVNWNWLRTECTELLQITEGNTMFQKKYLGNLERRKKERGHSGSEAYRKRFQHLKKVKKAFDEELKYYITKKLTKSGGSTKEEAAAIAAAKVREMLTLLANHSDISVDDILPPGMTLKQFLDIDRKDEEAMNRLRRLAMEEAEKKGTKEIEQIDIQRFGELSFLTCQQILIYHDDIVNSVMQKKVRAIQHPTSSKWLFFACIPNELILQFCIGSIYNFEREIHIKGKYVIQLFGGDEYIRLYRVTENSIKRVNFHVTTTDNLFKFVCSTQRDKSFESEKKYASEKKWSLHRLEQVVLFNLGLGMNRCEWFRYYFGLKGNETFEEKLSYYEYDPDAAKKRRARLKLKGWENVSQAVQCDIDHLIGRMHMWMNASIFGMPCSHSWNQCMGKVRQQMGCWGFAFATIKYNGGN</sequence>
<feature type="compositionally biased region" description="Polar residues" evidence="2">
    <location>
        <begin position="10"/>
        <end position="21"/>
    </location>
</feature>
<evidence type="ECO:0000313" key="3">
    <source>
        <dbReference type="EMBL" id="KAK1743580.1"/>
    </source>
</evidence>
<name>A0AAD9DF73_9STRA</name>
<feature type="region of interest" description="Disordered" evidence="2">
    <location>
        <begin position="1"/>
        <end position="76"/>
    </location>
</feature>
<evidence type="ECO:0000256" key="1">
    <source>
        <dbReference type="SAM" id="Coils"/>
    </source>
</evidence>
<dbReference type="Proteomes" id="UP001224775">
    <property type="component" value="Unassembled WGS sequence"/>
</dbReference>
<gene>
    <name evidence="3" type="ORF">QTG54_006201</name>
</gene>
<feature type="coiled-coil region" evidence="1">
    <location>
        <begin position="329"/>
        <end position="403"/>
    </location>
</feature>